<dbReference type="EMBL" id="UINC01193997">
    <property type="protein sequence ID" value="SVE09870.1"/>
    <property type="molecule type" value="Genomic_DNA"/>
</dbReference>
<dbReference type="GO" id="GO:0051287">
    <property type="term" value="F:NAD binding"/>
    <property type="evidence" value="ECO:0007669"/>
    <property type="project" value="InterPro"/>
</dbReference>
<dbReference type="InterPro" id="IPR050085">
    <property type="entry name" value="AGPR"/>
</dbReference>
<dbReference type="PANTHER" id="PTHR32338:SF10">
    <property type="entry name" value="N-ACETYL-GAMMA-GLUTAMYL-PHOSPHATE REDUCTASE, CHLOROPLASTIC-RELATED"/>
    <property type="match status" value="1"/>
</dbReference>
<organism evidence="3">
    <name type="scientific">marine metagenome</name>
    <dbReference type="NCBI Taxonomy" id="408172"/>
    <lineage>
        <taxon>unclassified sequences</taxon>
        <taxon>metagenomes</taxon>
        <taxon>ecological metagenomes</taxon>
    </lineage>
</organism>
<evidence type="ECO:0000313" key="3">
    <source>
        <dbReference type="EMBL" id="SVE09870.1"/>
    </source>
</evidence>
<dbReference type="SMART" id="SM00859">
    <property type="entry name" value="Semialdhyde_dh"/>
    <property type="match status" value="1"/>
</dbReference>
<dbReference type="Gene3D" id="3.40.50.720">
    <property type="entry name" value="NAD(P)-binding Rossmann-like Domain"/>
    <property type="match status" value="1"/>
</dbReference>
<protein>
    <recommendedName>
        <fullName evidence="2">Semialdehyde dehydrogenase NAD-binding domain-containing protein</fullName>
    </recommendedName>
</protein>
<gene>
    <name evidence="3" type="ORF">METZ01_LOCUS462724</name>
</gene>
<dbReference type="PANTHER" id="PTHR32338">
    <property type="entry name" value="N-ACETYL-GAMMA-GLUTAMYL-PHOSPHATE REDUCTASE, CHLOROPLASTIC-RELATED-RELATED"/>
    <property type="match status" value="1"/>
</dbReference>
<dbReference type="SUPFAM" id="SSF51735">
    <property type="entry name" value="NAD(P)-binding Rossmann-fold domains"/>
    <property type="match status" value="1"/>
</dbReference>
<dbReference type="GO" id="GO:0016620">
    <property type="term" value="F:oxidoreductase activity, acting on the aldehyde or oxo group of donors, NAD or NADP as acceptor"/>
    <property type="evidence" value="ECO:0007669"/>
    <property type="project" value="InterPro"/>
</dbReference>
<feature type="domain" description="Semialdehyde dehydrogenase NAD-binding" evidence="2">
    <location>
        <begin position="1"/>
        <end position="112"/>
    </location>
</feature>
<proteinExistence type="predicted"/>
<keyword evidence="1" id="KW-0028">Amino-acid biosynthesis</keyword>
<sequence>VEVLFAASKTYAGMDLNSIHPDAPNILLQDTEKADLHQADIVFLCLPSSKGMSIVVDALQAGVKVIDLSADFRLNDAIEFKNWYGTSHVAPDLLSEAVYGLSEANRSKLVGAK</sequence>
<reference evidence="3" key="1">
    <citation type="submission" date="2018-05" db="EMBL/GenBank/DDBJ databases">
        <authorList>
            <person name="Lanie J.A."/>
            <person name="Ng W.-L."/>
            <person name="Kazmierczak K.M."/>
            <person name="Andrzejewski T.M."/>
            <person name="Davidsen T.M."/>
            <person name="Wayne K.J."/>
            <person name="Tettelin H."/>
            <person name="Glass J.I."/>
            <person name="Rusch D."/>
            <person name="Podicherti R."/>
            <person name="Tsui H.-C.T."/>
            <person name="Winkler M.E."/>
        </authorList>
    </citation>
    <scope>NUCLEOTIDE SEQUENCE</scope>
</reference>
<dbReference type="GO" id="GO:0006526">
    <property type="term" value="P:L-arginine biosynthetic process"/>
    <property type="evidence" value="ECO:0007669"/>
    <property type="project" value="UniProtKB-KW"/>
</dbReference>
<dbReference type="Pfam" id="PF01118">
    <property type="entry name" value="Semialdhyde_dh"/>
    <property type="match status" value="1"/>
</dbReference>
<feature type="non-terminal residue" evidence="3">
    <location>
        <position position="113"/>
    </location>
</feature>
<dbReference type="InterPro" id="IPR036291">
    <property type="entry name" value="NAD(P)-bd_dom_sf"/>
</dbReference>
<keyword evidence="1" id="KW-0055">Arginine biosynthesis</keyword>
<dbReference type="InterPro" id="IPR000534">
    <property type="entry name" value="Semialdehyde_DH_NAD-bd"/>
</dbReference>
<dbReference type="AlphaFoldDB" id="A0A383AQS5"/>
<feature type="non-terminal residue" evidence="3">
    <location>
        <position position="1"/>
    </location>
</feature>
<evidence type="ECO:0000259" key="2">
    <source>
        <dbReference type="SMART" id="SM00859"/>
    </source>
</evidence>
<dbReference type="CDD" id="cd17895">
    <property type="entry name" value="AGPR_1_N"/>
    <property type="match status" value="1"/>
</dbReference>
<evidence type="ECO:0000256" key="1">
    <source>
        <dbReference type="ARBA" id="ARBA00022571"/>
    </source>
</evidence>
<accession>A0A383AQS5</accession>
<name>A0A383AQS5_9ZZZZ</name>